<dbReference type="Gene3D" id="3.30.2310.20">
    <property type="entry name" value="RelE-like"/>
    <property type="match status" value="1"/>
</dbReference>
<dbReference type="InterPro" id="IPR007712">
    <property type="entry name" value="RelE/ParE_toxin"/>
</dbReference>
<reference evidence="2" key="1">
    <citation type="submission" date="2018-06" db="EMBL/GenBank/DDBJ databases">
        <authorList>
            <person name="Zhirakovskaya E."/>
        </authorList>
    </citation>
    <scope>NUCLEOTIDE SEQUENCE</scope>
</reference>
<name>A0A3B0SMI9_9ZZZZ</name>
<accession>A0A3B0SMI9</accession>
<dbReference type="EMBL" id="UOEJ01000212">
    <property type="protein sequence ID" value="VAW05473.1"/>
    <property type="molecule type" value="Genomic_DNA"/>
</dbReference>
<evidence type="ECO:0000313" key="2">
    <source>
        <dbReference type="EMBL" id="VAW05473.1"/>
    </source>
</evidence>
<dbReference type="AlphaFoldDB" id="A0A3B0SMI9"/>
<sequence>VAVRYLPIKDFLRYLVFYRITDRTIDIIRVLHSRMDRDGWL</sequence>
<gene>
    <name evidence="2" type="ORF">MNBD_ALPHA01-2194</name>
</gene>
<keyword evidence="1" id="KW-1277">Toxin-antitoxin system</keyword>
<evidence type="ECO:0000256" key="1">
    <source>
        <dbReference type="ARBA" id="ARBA00022649"/>
    </source>
</evidence>
<proteinExistence type="predicted"/>
<dbReference type="Pfam" id="PF05016">
    <property type="entry name" value="ParE_toxin"/>
    <property type="match status" value="1"/>
</dbReference>
<evidence type="ECO:0008006" key="3">
    <source>
        <dbReference type="Google" id="ProtNLM"/>
    </source>
</evidence>
<protein>
    <recommendedName>
        <fullName evidence="3">Death on curing protein, Doc toxin</fullName>
    </recommendedName>
</protein>
<organism evidence="2">
    <name type="scientific">hydrothermal vent metagenome</name>
    <dbReference type="NCBI Taxonomy" id="652676"/>
    <lineage>
        <taxon>unclassified sequences</taxon>
        <taxon>metagenomes</taxon>
        <taxon>ecological metagenomes</taxon>
    </lineage>
</organism>
<feature type="non-terminal residue" evidence="2">
    <location>
        <position position="1"/>
    </location>
</feature>
<dbReference type="InterPro" id="IPR035093">
    <property type="entry name" value="RelE/ParE_toxin_dom_sf"/>
</dbReference>